<evidence type="ECO:0000313" key="3">
    <source>
        <dbReference type="EMBL" id="KAF2872947.1"/>
    </source>
</evidence>
<accession>A0A7C8IHC6</accession>
<protein>
    <recommendedName>
        <fullName evidence="2">Altered inheritance of mitochondria protein 6</fullName>
    </recommendedName>
</protein>
<dbReference type="InterPro" id="IPR051236">
    <property type="entry name" value="HAT_RTT109-like"/>
</dbReference>
<dbReference type="InterPro" id="IPR017946">
    <property type="entry name" value="PLC-like_Pdiesterase_TIM-brl"/>
</dbReference>
<keyword evidence="4" id="KW-1185">Reference proteome</keyword>
<comment type="caution">
    <text evidence="3">The sequence shown here is derived from an EMBL/GenBank/DDBJ whole genome shotgun (WGS) entry which is preliminary data.</text>
</comment>
<organism evidence="3 4">
    <name type="scientific">Massariosphaeria phaeospora</name>
    <dbReference type="NCBI Taxonomy" id="100035"/>
    <lineage>
        <taxon>Eukaryota</taxon>
        <taxon>Fungi</taxon>
        <taxon>Dikarya</taxon>
        <taxon>Ascomycota</taxon>
        <taxon>Pezizomycotina</taxon>
        <taxon>Dothideomycetes</taxon>
        <taxon>Pleosporomycetidae</taxon>
        <taxon>Pleosporales</taxon>
        <taxon>Pleosporales incertae sedis</taxon>
        <taxon>Massariosphaeria</taxon>
    </lineage>
</organism>
<gene>
    <name evidence="3" type="ORF">BDV95DRAFT_593340</name>
</gene>
<dbReference type="PANTHER" id="PTHR31571">
    <property type="entry name" value="ALTERED INHERITANCE OF MITOCHONDRIA PROTEIN 6"/>
    <property type="match status" value="1"/>
</dbReference>
<reference evidence="3 4" key="1">
    <citation type="submission" date="2020-01" db="EMBL/GenBank/DDBJ databases">
        <authorList>
            <consortium name="DOE Joint Genome Institute"/>
            <person name="Haridas S."/>
            <person name="Albert R."/>
            <person name="Binder M."/>
            <person name="Bloem J."/>
            <person name="Labutti K."/>
            <person name="Salamov A."/>
            <person name="Andreopoulos B."/>
            <person name="Baker S.E."/>
            <person name="Barry K."/>
            <person name="Bills G."/>
            <person name="Bluhm B.H."/>
            <person name="Cannon C."/>
            <person name="Castanera R."/>
            <person name="Culley D.E."/>
            <person name="Daum C."/>
            <person name="Ezra D."/>
            <person name="Gonzalez J.B."/>
            <person name="Henrissat B."/>
            <person name="Kuo A."/>
            <person name="Liang C."/>
            <person name="Lipzen A."/>
            <person name="Lutzoni F."/>
            <person name="Magnuson J."/>
            <person name="Mondo S."/>
            <person name="Nolan M."/>
            <person name="Ohm R."/>
            <person name="Pangilinan J."/>
            <person name="Park H.-J.H."/>
            <person name="Ramirez L."/>
            <person name="Alfaro M."/>
            <person name="Sun H."/>
            <person name="Tritt A."/>
            <person name="Yoshinaga Y."/>
            <person name="Zwiers L.-H.L."/>
            <person name="Turgeon B.G."/>
            <person name="Goodwin S.B."/>
            <person name="Spatafora J.W."/>
            <person name="Crous P.W."/>
            <person name="Grigoriev I.V."/>
        </authorList>
    </citation>
    <scope>NUCLEOTIDE SEQUENCE [LARGE SCALE GENOMIC DNA]</scope>
    <source>
        <strain evidence="3 4">CBS 611.86</strain>
    </source>
</reference>
<dbReference type="Proteomes" id="UP000481861">
    <property type="component" value="Unassembled WGS sequence"/>
</dbReference>
<dbReference type="EMBL" id="JAADJZ010000008">
    <property type="protein sequence ID" value="KAF2872947.1"/>
    <property type="molecule type" value="Genomic_DNA"/>
</dbReference>
<comment type="similarity">
    <text evidence="1">Belongs to the AIM6 family.</text>
</comment>
<evidence type="ECO:0000256" key="2">
    <source>
        <dbReference type="ARBA" id="ARBA00014286"/>
    </source>
</evidence>
<evidence type="ECO:0000256" key="1">
    <source>
        <dbReference type="ARBA" id="ARBA00008858"/>
    </source>
</evidence>
<dbReference type="AlphaFoldDB" id="A0A7C8IHC6"/>
<dbReference type="Gene3D" id="3.20.20.190">
    <property type="entry name" value="Phosphatidylinositol (PI) phosphodiesterase"/>
    <property type="match status" value="1"/>
</dbReference>
<dbReference type="GO" id="GO:0008081">
    <property type="term" value="F:phosphoric diester hydrolase activity"/>
    <property type="evidence" value="ECO:0007669"/>
    <property type="project" value="InterPro"/>
</dbReference>
<evidence type="ECO:0000313" key="4">
    <source>
        <dbReference type="Proteomes" id="UP000481861"/>
    </source>
</evidence>
<dbReference type="PANTHER" id="PTHR31571:SF1">
    <property type="entry name" value="ALTERED INHERITANCE OF MITOCHONDRIA PROTEIN 6"/>
    <property type="match status" value="1"/>
</dbReference>
<name>A0A7C8IHC6_9PLEO</name>
<dbReference type="OrthoDB" id="4153866at2759"/>
<dbReference type="SUPFAM" id="SSF51695">
    <property type="entry name" value="PLC-like phosphodiesterases"/>
    <property type="match status" value="1"/>
</dbReference>
<proteinExistence type="inferred from homology"/>
<dbReference type="GO" id="GO:0006629">
    <property type="term" value="P:lipid metabolic process"/>
    <property type="evidence" value="ECO:0007669"/>
    <property type="project" value="InterPro"/>
</dbReference>
<sequence>MKGSLFVAGTVLSAIGYAVPLEKRKADYISSCGETWMAGDNVNSNAGKIARVGYNSAVDSFCAKAGGQTVAANKFLSMVARVWLDYGENPTSTGLNGFVYFEIHNKRGGDHVVNTDNCKTYLKKLSSGGECYGKDNHDTKGGTYQVGADDVSYHALANKLPSSFESMDKTVTSDSAITALGDGGKGNTLAPFPTYVFNDVVPVKCHSHNDYERDTALYSALQAGCISVEADVYNKGGKLIVSHDDPGDSGPTFQDLYVTPLKDLLDQRGAIFPGKPDQGLDLLVDFKGAGDQTWDLVVQALQPLRDAGYLSHYDNGFQKRLVTVIASGNAVVDGDVPEPIAKVRDANPGQALFVDARVDKDMSKFDTSNSYLASADFKKAVQGGGGQVSGGNLQKLRDQLKAAHDKGFAVRYWDVASEGQWQQLIDEGVDRLNVDNLQNVAKLDFKL</sequence>